<dbReference type="InterPro" id="IPR001734">
    <property type="entry name" value="Na/solute_symporter"/>
</dbReference>
<evidence type="ECO:0000256" key="7">
    <source>
        <dbReference type="SAM" id="Phobius"/>
    </source>
</evidence>
<evidence type="ECO:0000313" key="9">
    <source>
        <dbReference type="Proteomes" id="UP001379949"/>
    </source>
</evidence>
<feature type="transmembrane region" description="Helical" evidence="7">
    <location>
        <begin position="192"/>
        <end position="212"/>
    </location>
</feature>
<dbReference type="InterPro" id="IPR038377">
    <property type="entry name" value="Na/Glc_symporter_sf"/>
</dbReference>
<dbReference type="RefSeq" id="WP_341566854.1">
    <property type="nucleotide sequence ID" value="NZ_JBAKAR010000004.1"/>
</dbReference>
<feature type="transmembrane region" description="Helical" evidence="7">
    <location>
        <begin position="508"/>
        <end position="533"/>
    </location>
</feature>
<feature type="transmembrane region" description="Helical" evidence="7">
    <location>
        <begin position="326"/>
        <end position="346"/>
    </location>
</feature>
<evidence type="ECO:0000256" key="3">
    <source>
        <dbReference type="ARBA" id="ARBA00022692"/>
    </source>
</evidence>
<feature type="transmembrane region" description="Helical" evidence="7">
    <location>
        <begin position="240"/>
        <end position="260"/>
    </location>
</feature>
<feature type="transmembrane region" description="Helical" evidence="7">
    <location>
        <begin position="411"/>
        <end position="429"/>
    </location>
</feature>
<dbReference type="EMBL" id="JBAKAR010000004">
    <property type="protein sequence ID" value="MEL0613019.1"/>
    <property type="molecule type" value="Genomic_DNA"/>
</dbReference>
<feature type="transmembrane region" description="Helical" evidence="7">
    <location>
        <begin position="35"/>
        <end position="56"/>
    </location>
</feature>
<dbReference type="Proteomes" id="UP001379949">
    <property type="component" value="Unassembled WGS sequence"/>
</dbReference>
<evidence type="ECO:0000256" key="5">
    <source>
        <dbReference type="ARBA" id="ARBA00023136"/>
    </source>
</evidence>
<organism evidence="8 9">
    <name type="scientific">Marinomonas arenicola</name>
    <dbReference type="NCBI Taxonomy" id="569601"/>
    <lineage>
        <taxon>Bacteria</taxon>
        <taxon>Pseudomonadati</taxon>
        <taxon>Pseudomonadota</taxon>
        <taxon>Gammaproteobacteria</taxon>
        <taxon>Oceanospirillales</taxon>
        <taxon>Oceanospirillaceae</taxon>
        <taxon>Marinomonas</taxon>
    </lineage>
</organism>
<evidence type="ECO:0000313" key="8">
    <source>
        <dbReference type="EMBL" id="MEL0613019.1"/>
    </source>
</evidence>
<feature type="transmembrane region" description="Helical" evidence="7">
    <location>
        <begin position="6"/>
        <end position="23"/>
    </location>
</feature>
<keyword evidence="4 7" id="KW-1133">Transmembrane helix</keyword>
<keyword evidence="3 7" id="KW-0812">Transmembrane</keyword>
<keyword evidence="9" id="KW-1185">Reference proteome</keyword>
<comment type="similarity">
    <text evidence="2 6">Belongs to the sodium:solute symporter (SSF) (TC 2.A.21) family.</text>
</comment>
<feature type="transmembrane region" description="Helical" evidence="7">
    <location>
        <begin position="161"/>
        <end position="180"/>
    </location>
</feature>
<feature type="transmembrane region" description="Helical" evidence="7">
    <location>
        <begin position="381"/>
        <end position="399"/>
    </location>
</feature>
<dbReference type="Pfam" id="PF00474">
    <property type="entry name" value="SSF"/>
    <property type="match status" value="1"/>
</dbReference>
<dbReference type="PANTHER" id="PTHR11819">
    <property type="entry name" value="SOLUTE CARRIER FAMILY 5"/>
    <property type="match status" value="1"/>
</dbReference>
<feature type="transmembrane region" description="Helical" evidence="7">
    <location>
        <begin position="539"/>
        <end position="558"/>
    </location>
</feature>
<feature type="transmembrane region" description="Helical" evidence="7">
    <location>
        <begin position="467"/>
        <end position="487"/>
    </location>
</feature>
<gene>
    <name evidence="8" type="ORF">V6242_07665</name>
</gene>
<dbReference type="Gene3D" id="1.20.1730.10">
    <property type="entry name" value="Sodium/glucose cotransporter"/>
    <property type="match status" value="1"/>
</dbReference>
<dbReference type="PANTHER" id="PTHR11819:SF195">
    <property type="entry name" value="SODIUM_GLUCOSE COTRANSPORTER 4"/>
    <property type="match status" value="1"/>
</dbReference>
<accession>A0ABU9G5V3</accession>
<dbReference type="CDD" id="cd10328">
    <property type="entry name" value="SLC5sbd_YidK"/>
    <property type="match status" value="1"/>
</dbReference>
<comment type="caution">
    <text evidence="8">The sequence shown here is derived from an EMBL/GenBank/DDBJ whole genome shotgun (WGS) entry which is preliminary data.</text>
</comment>
<feature type="transmembrane region" description="Helical" evidence="7">
    <location>
        <begin position="119"/>
        <end position="141"/>
    </location>
</feature>
<proteinExistence type="inferred from homology"/>
<comment type="subcellular location">
    <subcellularLocation>
        <location evidence="1">Membrane</location>
        <topology evidence="1">Multi-pass membrane protein</topology>
    </subcellularLocation>
</comment>
<feature type="transmembrane region" description="Helical" evidence="7">
    <location>
        <begin position="281"/>
        <end position="306"/>
    </location>
</feature>
<feature type="transmembrane region" description="Helical" evidence="7">
    <location>
        <begin position="436"/>
        <end position="455"/>
    </location>
</feature>
<evidence type="ECO:0000256" key="6">
    <source>
        <dbReference type="RuleBase" id="RU362091"/>
    </source>
</evidence>
<dbReference type="NCBIfam" id="TIGR00813">
    <property type="entry name" value="sss"/>
    <property type="match status" value="1"/>
</dbReference>
<evidence type="ECO:0000256" key="2">
    <source>
        <dbReference type="ARBA" id="ARBA00006434"/>
    </source>
</evidence>
<evidence type="ECO:0000256" key="4">
    <source>
        <dbReference type="ARBA" id="ARBA00022989"/>
    </source>
</evidence>
<name>A0ABU9G5V3_9GAMM</name>
<sequence>MNTWTLVSFIGFTLLVAIISYIATKKEDLNSNDGYFLGGRSLTGISIGFSILLTNWSAEQLIGLNGQGYSVGLSNMGWAVTSALGFVLLACVFLPFFLKKGITTIPDYIEERFGSVARNFIAWVILINMAAVALPTVLYAGALGLSRIFNVASLFHISEDAALIASIVFITVIGGIYAIFGGLKAVVISDTVNGIGFFIGSILILFLGLQALGNGDSFLGVKELITKDPQMLNAVSSPKVNVPFAAIFTGMLLINIFFSCTNQVIIQRAFGAKSVAEGQKGVLFAGVIKIVSILILIVPGIIAFHLYGSEGIKADEAYPLLVNRLLPASLVGFFGAILFGAIISTFNSTINSCSTIFAVNIYKPLKGGNISSIEDIKAGKIFGTGLAIFAAICAPYIKSAPQGLYMFMQEFNALFTVPILLMVVIGMFWKKASAKSTIPGMVTYMVLYLFFKFGYTGWDLNFLHKTAIYFVAGLTVSVILTHLYPAANKEEKEKQVPVNIENWKHLRLGSIITIVLMVMTYAIASPIGIVAPWEEIPANLAKILIAGIVITFALNTIVKKISKALNNKTEAHAPSEAKRS</sequence>
<protein>
    <submittedName>
        <fullName evidence="8">Solute:sodium symporter family transporter</fullName>
    </submittedName>
</protein>
<evidence type="ECO:0000256" key="1">
    <source>
        <dbReference type="ARBA" id="ARBA00004141"/>
    </source>
</evidence>
<reference evidence="8 9" key="1">
    <citation type="submission" date="2024-02" db="EMBL/GenBank/DDBJ databases">
        <title>Bacteria isolated from the canopy kelp, Nereocystis luetkeana.</title>
        <authorList>
            <person name="Pfister C.A."/>
            <person name="Younker I.T."/>
            <person name="Light S.H."/>
        </authorList>
    </citation>
    <scope>NUCLEOTIDE SEQUENCE [LARGE SCALE GENOMIC DNA]</scope>
    <source>
        <strain evidence="8 9">TI.4.07</strain>
    </source>
</reference>
<feature type="transmembrane region" description="Helical" evidence="7">
    <location>
        <begin position="76"/>
        <end position="98"/>
    </location>
</feature>
<dbReference type="PROSITE" id="PS50283">
    <property type="entry name" value="NA_SOLUT_SYMP_3"/>
    <property type="match status" value="1"/>
</dbReference>
<dbReference type="NCBIfam" id="NF007790">
    <property type="entry name" value="PRK10484.1"/>
    <property type="match status" value="1"/>
</dbReference>
<keyword evidence="5 7" id="KW-0472">Membrane</keyword>